<dbReference type="InterPro" id="IPR028228">
    <property type="entry name" value="Imm53"/>
</dbReference>
<dbReference type="RefSeq" id="WP_345693535.1">
    <property type="nucleotide sequence ID" value="NZ_BAABIT010000001.1"/>
</dbReference>
<reference evidence="2" key="1">
    <citation type="journal article" date="2019" name="Int. J. Syst. Evol. Microbiol.">
        <title>The Global Catalogue of Microorganisms (GCM) 10K type strain sequencing project: providing services to taxonomists for standard genome sequencing and annotation.</title>
        <authorList>
            <consortium name="The Broad Institute Genomics Platform"/>
            <consortium name="The Broad Institute Genome Sequencing Center for Infectious Disease"/>
            <person name="Wu L."/>
            <person name="Ma J."/>
        </authorList>
    </citation>
    <scope>NUCLEOTIDE SEQUENCE [LARGE SCALE GENOMIC DNA]</scope>
    <source>
        <strain evidence="2">CGMCC 4.1648</strain>
    </source>
</reference>
<comment type="caution">
    <text evidence="1">The sequence shown here is derived from an EMBL/GenBank/DDBJ whole genome shotgun (WGS) entry which is preliminary data.</text>
</comment>
<dbReference type="EMBL" id="JBHSJD010000002">
    <property type="protein sequence ID" value="MFC5021583.1"/>
    <property type="molecule type" value="Genomic_DNA"/>
</dbReference>
<keyword evidence="2" id="KW-1185">Reference proteome</keyword>
<proteinExistence type="predicted"/>
<dbReference type="Proteomes" id="UP001595829">
    <property type="component" value="Unassembled WGS sequence"/>
</dbReference>
<dbReference type="Pfam" id="PF15580">
    <property type="entry name" value="Imm53"/>
    <property type="match status" value="1"/>
</dbReference>
<accession>A0ABV9XCD5</accession>
<gene>
    <name evidence="1" type="ORF">ACFPM3_05370</name>
</gene>
<organism evidence="1 2">
    <name type="scientific">Streptomyces coeruleoprunus</name>
    <dbReference type="NCBI Taxonomy" id="285563"/>
    <lineage>
        <taxon>Bacteria</taxon>
        <taxon>Bacillati</taxon>
        <taxon>Actinomycetota</taxon>
        <taxon>Actinomycetes</taxon>
        <taxon>Kitasatosporales</taxon>
        <taxon>Streptomycetaceae</taxon>
        <taxon>Streptomyces</taxon>
    </lineage>
</organism>
<name>A0ABV9XCD5_9ACTN</name>
<protein>
    <submittedName>
        <fullName evidence="1">Immunity 53 family protein</fullName>
    </submittedName>
</protein>
<evidence type="ECO:0000313" key="1">
    <source>
        <dbReference type="EMBL" id="MFC5021583.1"/>
    </source>
</evidence>
<evidence type="ECO:0000313" key="2">
    <source>
        <dbReference type="Proteomes" id="UP001595829"/>
    </source>
</evidence>
<sequence>MSEAEHVLDWLQHWYASQCDGDWEHEWGVTIGTLDNPGWTVKISLEETDLADREYPRHQVTRDDQDWVMAWTSEKTFHIACGPRNLTEALTLFRAWTSESAP</sequence>